<sequence length="254" mass="26042">MTGGRVTLITGAASGIGAAVARRIAGTGNSLLLHASGRTEEKVRALEALAEMLRSEGAPVETVFADFDTPGAAQSVVDIALARFSRLDALVANAGFADRTPLRQAAPETLSRSLRGMTEAFFALATAAADPLARGGAGRIVAISSFVAHRFAEGELFPVTAAAKAGIEALAKALAVEFGPEGVTVNCVVPGYTRKDATGHRAMSAEAMEAMAAKTPTRRIAEPDDVAALVAFLLGADARQITGQCIHIDGGLCL</sequence>
<dbReference type="InterPro" id="IPR002347">
    <property type="entry name" value="SDR_fam"/>
</dbReference>
<reference evidence="3" key="1">
    <citation type="journal article" date="2019" name="Int. J. Syst. Evol. Microbiol.">
        <title>The Global Catalogue of Microorganisms (GCM) 10K type strain sequencing project: providing services to taxonomists for standard genome sequencing and annotation.</title>
        <authorList>
            <consortium name="The Broad Institute Genomics Platform"/>
            <consortium name="The Broad Institute Genome Sequencing Center for Infectious Disease"/>
            <person name="Wu L."/>
            <person name="Ma J."/>
        </authorList>
    </citation>
    <scope>NUCLEOTIDE SEQUENCE [LARGE SCALE GENOMIC DNA]</scope>
    <source>
        <strain evidence="3">CCUG 52537</strain>
    </source>
</reference>
<dbReference type="Proteomes" id="UP001597124">
    <property type="component" value="Unassembled WGS sequence"/>
</dbReference>
<protein>
    <submittedName>
        <fullName evidence="2">SDR family NAD(P)-dependent oxidoreductase</fullName>
        <ecNumber evidence="2">1.1.1.-</ecNumber>
    </submittedName>
</protein>
<keyword evidence="2" id="KW-0560">Oxidoreductase</keyword>
<name>A0ABW3C5Q8_SPHXN</name>
<dbReference type="InterPro" id="IPR050259">
    <property type="entry name" value="SDR"/>
</dbReference>
<dbReference type="EMBL" id="JBHTIK010000005">
    <property type="protein sequence ID" value="MFD0848899.1"/>
    <property type="molecule type" value="Genomic_DNA"/>
</dbReference>
<organism evidence="2 3">
    <name type="scientific">Sphingosinicella xenopeptidilytica</name>
    <dbReference type="NCBI Taxonomy" id="364098"/>
    <lineage>
        <taxon>Bacteria</taxon>
        <taxon>Pseudomonadati</taxon>
        <taxon>Pseudomonadota</taxon>
        <taxon>Alphaproteobacteria</taxon>
        <taxon>Sphingomonadales</taxon>
        <taxon>Sphingosinicellaceae</taxon>
        <taxon>Sphingosinicella</taxon>
    </lineage>
</organism>
<dbReference type="PANTHER" id="PTHR42879:SF2">
    <property type="entry name" value="3-OXOACYL-[ACYL-CARRIER-PROTEIN] REDUCTASE FABG"/>
    <property type="match status" value="1"/>
</dbReference>
<accession>A0ABW3C5Q8</accession>
<gene>
    <name evidence="2" type="ORF">ACFQ00_11235</name>
</gene>
<comment type="similarity">
    <text evidence="1">Belongs to the short-chain dehydrogenases/reductases (SDR) family.</text>
</comment>
<evidence type="ECO:0000313" key="2">
    <source>
        <dbReference type="EMBL" id="MFD0848899.1"/>
    </source>
</evidence>
<dbReference type="GO" id="GO:0016491">
    <property type="term" value="F:oxidoreductase activity"/>
    <property type="evidence" value="ECO:0007669"/>
    <property type="project" value="UniProtKB-KW"/>
</dbReference>
<dbReference type="PANTHER" id="PTHR42879">
    <property type="entry name" value="3-OXOACYL-(ACYL-CARRIER-PROTEIN) REDUCTASE"/>
    <property type="match status" value="1"/>
</dbReference>
<proteinExistence type="inferred from homology"/>
<dbReference type="EC" id="1.1.1.-" evidence="2"/>
<dbReference type="RefSeq" id="WP_381490472.1">
    <property type="nucleotide sequence ID" value="NZ_JBHTIK010000005.1"/>
</dbReference>
<evidence type="ECO:0000313" key="3">
    <source>
        <dbReference type="Proteomes" id="UP001597124"/>
    </source>
</evidence>
<dbReference type="InterPro" id="IPR036291">
    <property type="entry name" value="NAD(P)-bd_dom_sf"/>
</dbReference>
<dbReference type="SUPFAM" id="SSF51735">
    <property type="entry name" value="NAD(P)-binding Rossmann-fold domains"/>
    <property type="match status" value="1"/>
</dbReference>
<comment type="caution">
    <text evidence="2">The sequence shown here is derived from an EMBL/GenBank/DDBJ whole genome shotgun (WGS) entry which is preliminary data.</text>
</comment>
<dbReference type="PRINTS" id="PR00081">
    <property type="entry name" value="GDHRDH"/>
</dbReference>
<dbReference type="CDD" id="cd05233">
    <property type="entry name" value="SDR_c"/>
    <property type="match status" value="1"/>
</dbReference>
<evidence type="ECO:0000256" key="1">
    <source>
        <dbReference type="ARBA" id="ARBA00006484"/>
    </source>
</evidence>
<keyword evidence="3" id="KW-1185">Reference proteome</keyword>
<dbReference type="PRINTS" id="PR00080">
    <property type="entry name" value="SDRFAMILY"/>
</dbReference>
<dbReference type="Pfam" id="PF13561">
    <property type="entry name" value="adh_short_C2"/>
    <property type="match status" value="1"/>
</dbReference>
<dbReference type="Gene3D" id="3.40.50.720">
    <property type="entry name" value="NAD(P)-binding Rossmann-like Domain"/>
    <property type="match status" value="1"/>
</dbReference>